<reference evidence="1" key="1">
    <citation type="journal article" date="2020" name="New Phytol.">
        <title>Comparative genomics reveals dynamic genome evolution in host specialist ectomycorrhizal fungi.</title>
        <authorList>
            <person name="Lofgren L.A."/>
            <person name="Nguyen N.H."/>
            <person name="Vilgalys R."/>
            <person name="Ruytinx J."/>
            <person name="Liao H.L."/>
            <person name="Branco S."/>
            <person name="Kuo A."/>
            <person name="LaButti K."/>
            <person name="Lipzen A."/>
            <person name="Andreopoulos W."/>
            <person name="Pangilinan J."/>
            <person name="Riley R."/>
            <person name="Hundley H."/>
            <person name="Na H."/>
            <person name="Barry K."/>
            <person name="Grigoriev I.V."/>
            <person name="Stajich J.E."/>
            <person name="Kennedy P.G."/>
        </authorList>
    </citation>
    <scope>NUCLEOTIDE SEQUENCE</scope>
    <source>
        <strain evidence="1">DOB743</strain>
    </source>
</reference>
<organism evidence="1 2">
    <name type="scientific">Suillus placidus</name>
    <dbReference type="NCBI Taxonomy" id="48579"/>
    <lineage>
        <taxon>Eukaryota</taxon>
        <taxon>Fungi</taxon>
        <taxon>Dikarya</taxon>
        <taxon>Basidiomycota</taxon>
        <taxon>Agaricomycotina</taxon>
        <taxon>Agaricomycetes</taxon>
        <taxon>Agaricomycetidae</taxon>
        <taxon>Boletales</taxon>
        <taxon>Suillineae</taxon>
        <taxon>Suillaceae</taxon>
        <taxon>Suillus</taxon>
    </lineage>
</organism>
<dbReference type="OrthoDB" id="2690740at2759"/>
<dbReference type="EMBL" id="JABBWD010000077">
    <property type="protein sequence ID" value="KAG1768750.1"/>
    <property type="molecule type" value="Genomic_DNA"/>
</dbReference>
<accession>A0A9P7CXR6</accession>
<protein>
    <submittedName>
        <fullName evidence="1">Uncharacterized protein</fullName>
    </submittedName>
</protein>
<feature type="non-terminal residue" evidence="1">
    <location>
        <position position="1"/>
    </location>
</feature>
<dbReference type="AlphaFoldDB" id="A0A9P7CXR6"/>
<evidence type="ECO:0000313" key="1">
    <source>
        <dbReference type="EMBL" id="KAG1768750.1"/>
    </source>
</evidence>
<proteinExistence type="predicted"/>
<dbReference type="Proteomes" id="UP000714275">
    <property type="component" value="Unassembled WGS sequence"/>
</dbReference>
<name>A0A9P7CXR6_9AGAM</name>
<keyword evidence="2" id="KW-1185">Reference proteome</keyword>
<gene>
    <name evidence="1" type="ORF">EV702DRAFT_979241</name>
</gene>
<comment type="caution">
    <text evidence="1">The sequence shown here is derived from an EMBL/GenBank/DDBJ whole genome shotgun (WGS) entry which is preliminary data.</text>
</comment>
<dbReference type="Gene3D" id="3.60.130.30">
    <property type="match status" value="1"/>
</dbReference>
<evidence type="ECO:0000313" key="2">
    <source>
        <dbReference type="Proteomes" id="UP000714275"/>
    </source>
</evidence>
<sequence>LELRNSDDSLMLFACSSLPDRIRWNLYNSLLACFDGNEVLAVENALQSPFQCLHFSLWNWYITNGDDAPTHIHLHDMARLDVSRTNYSQCLPYPSRDTLQHQQLYRNIQSSFEELFQWIEQVVTQDLPGGHVSPVFPFLSLVVNLNVSTMGHRDRFDKDLCLVLPIGEFLGGALAMFEQRLVVELRNSDFMLFQSTSTTHFNLHYEGKRASLVCHTDRGFEQWKER</sequence>